<dbReference type="RefSeq" id="WP_221031275.1">
    <property type="nucleotide sequence ID" value="NZ_CP139781.1"/>
</dbReference>
<feature type="domain" description="Inner membrane protein YgaP-like transmembrane" evidence="2">
    <location>
        <begin position="2"/>
        <end position="56"/>
    </location>
</feature>
<name>A0ABZ1C4E0_9BACT</name>
<evidence type="ECO:0000313" key="3">
    <source>
        <dbReference type="EMBL" id="WRQ86346.1"/>
    </source>
</evidence>
<feature type="transmembrane region" description="Helical" evidence="1">
    <location>
        <begin position="7"/>
        <end position="25"/>
    </location>
</feature>
<reference evidence="3 4" key="1">
    <citation type="submission" date="2023-12" db="EMBL/GenBank/DDBJ databases">
        <title>Description of an unclassified Opitutus bacterium of Verrucomicrobiota.</title>
        <authorList>
            <person name="Zhang D.-F."/>
        </authorList>
    </citation>
    <scope>NUCLEOTIDE SEQUENCE [LARGE SCALE GENOMIC DNA]</scope>
    <source>
        <strain evidence="3 4">WL0086</strain>
    </source>
</reference>
<evidence type="ECO:0000313" key="4">
    <source>
        <dbReference type="Proteomes" id="UP000738431"/>
    </source>
</evidence>
<gene>
    <name evidence="3" type="ORF">K1X11_016140</name>
</gene>
<keyword evidence="1" id="KW-0472">Membrane</keyword>
<organism evidence="3 4">
    <name type="scientific">Actomonas aquatica</name>
    <dbReference type="NCBI Taxonomy" id="2866162"/>
    <lineage>
        <taxon>Bacteria</taxon>
        <taxon>Pseudomonadati</taxon>
        <taxon>Verrucomicrobiota</taxon>
        <taxon>Opitutia</taxon>
        <taxon>Opitutales</taxon>
        <taxon>Opitutaceae</taxon>
        <taxon>Actomonas</taxon>
    </lineage>
</organism>
<keyword evidence="1" id="KW-0812">Transmembrane</keyword>
<accession>A0ABZ1C4E0</accession>
<dbReference type="InterPro" id="IPR021309">
    <property type="entry name" value="YgaP-like_TM"/>
</dbReference>
<proteinExistence type="predicted"/>
<sequence>MKTDSFIRILAGLMILISVALTHFVSPWWLLFTTFIGLNLIQSAFTGFCPPTLILHKLGWVRADGTIAWGGQ</sequence>
<evidence type="ECO:0000259" key="2">
    <source>
        <dbReference type="Pfam" id="PF11127"/>
    </source>
</evidence>
<dbReference type="Pfam" id="PF11127">
    <property type="entry name" value="YgaP-like_TM"/>
    <property type="match status" value="1"/>
</dbReference>
<dbReference type="EMBL" id="CP139781">
    <property type="protein sequence ID" value="WRQ86346.1"/>
    <property type="molecule type" value="Genomic_DNA"/>
</dbReference>
<protein>
    <submittedName>
        <fullName evidence="3">DUF2892 domain-containing protein</fullName>
    </submittedName>
</protein>
<keyword evidence="1" id="KW-1133">Transmembrane helix</keyword>
<keyword evidence="4" id="KW-1185">Reference proteome</keyword>
<dbReference type="Gene3D" id="6.10.140.1340">
    <property type="match status" value="1"/>
</dbReference>
<evidence type="ECO:0000256" key="1">
    <source>
        <dbReference type="SAM" id="Phobius"/>
    </source>
</evidence>
<dbReference type="Proteomes" id="UP000738431">
    <property type="component" value="Chromosome"/>
</dbReference>